<organism evidence="2 3">
    <name type="scientific">Sorangium atrum</name>
    <dbReference type="NCBI Taxonomy" id="2995308"/>
    <lineage>
        <taxon>Bacteria</taxon>
        <taxon>Pseudomonadati</taxon>
        <taxon>Myxococcota</taxon>
        <taxon>Polyangia</taxon>
        <taxon>Polyangiales</taxon>
        <taxon>Polyangiaceae</taxon>
        <taxon>Sorangium</taxon>
    </lineage>
</organism>
<accession>A0ABT5BYF5</accession>
<sequence>MSRRPFLSRALLVPALAALVSAAMYTGACGHSHDHTSSGTSSDSSLDDVIFEGGATDEALEELLAVDPKDEPSQGTVFDAPEDGAMLPGDAAPELTFHVAGAAQRTTPRAAPDLQLAAAAAPGARELAATRASIAAELGALLGPARAAWAHGTPINGRAYFLVFTTAERELLLRVFTTKLSYTPDAAAWDKLRAAGVPITVSVISALFENNRIAQGGGPFMGEPVTFTVLP</sequence>
<reference evidence="2 3" key="1">
    <citation type="submission" date="2023-01" db="EMBL/GenBank/DDBJ databases">
        <title>Minimal conservation of predation-associated metabolite biosynthetic gene clusters underscores biosynthetic potential of Myxococcota including descriptions for ten novel species: Archangium lansinium sp. nov., Myxococcus landrumus sp. nov., Nannocystis bai.</title>
        <authorList>
            <person name="Ahearne A."/>
            <person name="Stevens C."/>
            <person name="Dowd S."/>
        </authorList>
    </citation>
    <scope>NUCLEOTIDE SEQUENCE [LARGE SCALE GENOMIC DNA]</scope>
    <source>
        <strain evidence="2 3">WIWO2</strain>
    </source>
</reference>
<feature type="chain" id="PRO_5046468804" description="Secreted protein" evidence="1">
    <location>
        <begin position="23"/>
        <end position="231"/>
    </location>
</feature>
<dbReference type="RefSeq" id="WP_272094751.1">
    <property type="nucleotide sequence ID" value="NZ_JAQNDK010000001.1"/>
</dbReference>
<protein>
    <recommendedName>
        <fullName evidence="4">Secreted protein</fullName>
    </recommendedName>
</protein>
<evidence type="ECO:0000313" key="3">
    <source>
        <dbReference type="Proteomes" id="UP001217485"/>
    </source>
</evidence>
<keyword evidence="3" id="KW-1185">Reference proteome</keyword>
<proteinExistence type="predicted"/>
<name>A0ABT5BYF5_9BACT</name>
<evidence type="ECO:0000313" key="2">
    <source>
        <dbReference type="EMBL" id="MDC0677992.1"/>
    </source>
</evidence>
<evidence type="ECO:0000256" key="1">
    <source>
        <dbReference type="SAM" id="SignalP"/>
    </source>
</evidence>
<dbReference type="EMBL" id="JAQNDK010000001">
    <property type="protein sequence ID" value="MDC0677992.1"/>
    <property type="molecule type" value="Genomic_DNA"/>
</dbReference>
<dbReference type="Proteomes" id="UP001217485">
    <property type="component" value="Unassembled WGS sequence"/>
</dbReference>
<feature type="signal peptide" evidence="1">
    <location>
        <begin position="1"/>
        <end position="22"/>
    </location>
</feature>
<evidence type="ECO:0008006" key="4">
    <source>
        <dbReference type="Google" id="ProtNLM"/>
    </source>
</evidence>
<gene>
    <name evidence="2" type="ORF">POL72_09635</name>
</gene>
<keyword evidence="1" id="KW-0732">Signal</keyword>
<comment type="caution">
    <text evidence="2">The sequence shown here is derived from an EMBL/GenBank/DDBJ whole genome shotgun (WGS) entry which is preliminary data.</text>
</comment>